<dbReference type="AlphaFoldDB" id="A0A084U630"/>
<keyword evidence="1" id="KW-0812">Transmembrane</keyword>
<keyword evidence="1" id="KW-0472">Membrane</keyword>
<dbReference type="EMBL" id="JMQM01000002">
    <property type="protein sequence ID" value="KFB08416.1"/>
    <property type="molecule type" value="Genomic_DNA"/>
</dbReference>
<protein>
    <submittedName>
        <fullName evidence="2">Uncharacterized protein</fullName>
    </submittedName>
</protein>
<dbReference type="eggNOG" id="ENOG5033AZT">
    <property type="taxonomic scope" value="Bacteria"/>
</dbReference>
<evidence type="ECO:0000313" key="3">
    <source>
        <dbReference type="Proteomes" id="UP000053675"/>
    </source>
</evidence>
<proteinExistence type="predicted"/>
<name>A0A084U630_9HYPH</name>
<evidence type="ECO:0000313" key="2">
    <source>
        <dbReference type="EMBL" id="KFB08416.1"/>
    </source>
</evidence>
<feature type="transmembrane region" description="Helical" evidence="1">
    <location>
        <begin position="69"/>
        <end position="92"/>
    </location>
</feature>
<gene>
    <name evidence="2" type="ORF">EL18_02666</name>
</gene>
<sequence>MRFILYLFSLIALSVAVIMAVVDATRSIATAEWSVTSLMQSWNARFPQMLSGMENYFTQNGMGFIWDPVLVSLMALPGWLLFAALALVFYMASRPPRRVRGMAAETF</sequence>
<dbReference type="STRING" id="472175.EL18_02666"/>
<dbReference type="Proteomes" id="UP000053675">
    <property type="component" value="Unassembled WGS sequence"/>
</dbReference>
<reference evidence="2 3" key="1">
    <citation type="submission" date="2014-05" db="EMBL/GenBank/DDBJ databases">
        <title>Draft Genome Sequence of Nitratireductor basaltis Strain UMTGB225, A Marine Bacterium Isolated from Green Barrel Tunicate.</title>
        <authorList>
            <person name="Gan H.Y."/>
        </authorList>
    </citation>
    <scope>NUCLEOTIDE SEQUENCE [LARGE SCALE GENOMIC DNA]</scope>
    <source>
        <strain evidence="2 3">UMTGB225</strain>
    </source>
</reference>
<comment type="caution">
    <text evidence="2">The sequence shown here is derived from an EMBL/GenBank/DDBJ whole genome shotgun (WGS) entry which is preliminary data.</text>
</comment>
<keyword evidence="3" id="KW-1185">Reference proteome</keyword>
<accession>A0A084U630</accession>
<dbReference type="RefSeq" id="WP_036485132.1">
    <property type="nucleotide sequence ID" value="NZ_JMQM01000002.1"/>
</dbReference>
<dbReference type="PATRIC" id="fig|472175.3.peg.2659"/>
<dbReference type="OrthoDB" id="7679120at2"/>
<evidence type="ECO:0000256" key="1">
    <source>
        <dbReference type="SAM" id="Phobius"/>
    </source>
</evidence>
<organism evidence="2 3">
    <name type="scientific">Nitratireductor basaltis</name>
    <dbReference type="NCBI Taxonomy" id="472175"/>
    <lineage>
        <taxon>Bacteria</taxon>
        <taxon>Pseudomonadati</taxon>
        <taxon>Pseudomonadota</taxon>
        <taxon>Alphaproteobacteria</taxon>
        <taxon>Hyphomicrobiales</taxon>
        <taxon>Phyllobacteriaceae</taxon>
        <taxon>Nitratireductor</taxon>
    </lineage>
</organism>
<keyword evidence="1" id="KW-1133">Transmembrane helix</keyword>